<evidence type="ECO:0000313" key="3">
    <source>
        <dbReference type="Proteomes" id="UP000464658"/>
    </source>
</evidence>
<name>A0A5S9MHZ4_BACIA</name>
<proteinExistence type="predicted"/>
<reference evidence="2 3" key="1">
    <citation type="submission" date="2019-12" db="EMBL/GenBank/DDBJ databases">
        <title>Full genome sequence of a Bacillus safensis strain isolated from commercially available natto in Indonesia.</title>
        <authorList>
            <person name="Yoshida M."/>
            <person name="Uomi M."/>
            <person name="Waturangi D."/>
            <person name="Ekaputri J.J."/>
            <person name="Setiamarga D.H.E."/>
        </authorList>
    </citation>
    <scope>NUCLEOTIDE SEQUENCE [LARGE SCALE GENOMIC DNA]</scope>
    <source>
        <strain evidence="2 3">IDN1</strain>
    </source>
</reference>
<sequence>MAGMAAFIGTTWLYIPGNENRAFAYEDLDQKRQQIEEKTSKTESSLKKKKSELAKLEKKESKAQERN</sequence>
<dbReference type="Proteomes" id="UP000464658">
    <property type="component" value="Chromosome"/>
</dbReference>
<gene>
    <name evidence="2" type="ORF">BsIDN1_61890</name>
</gene>
<protein>
    <submittedName>
        <fullName evidence="2">Uncharacterized protein</fullName>
    </submittedName>
</protein>
<accession>A0A5S9MHZ4</accession>
<evidence type="ECO:0000256" key="1">
    <source>
        <dbReference type="SAM" id="MobiDB-lite"/>
    </source>
</evidence>
<organism evidence="2 3">
    <name type="scientific">Bacillus safensis</name>
    <dbReference type="NCBI Taxonomy" id="561879"/>
    <lineage>
        <taxon>Bacteria</taxon>
        <taxon>Bacillati</taxon>
        <taxon>Bacillota</taxon>
        <taxon>Bacilli</taxon>
        <taxon>Bacillales</taxon>
        <taxon>Bacillaceae</taxon>
        <taxon>Bacillus</taxon>
    </lineage>
</organism>
<dbReference type="AlphaFoldDB" id="A0A5S9MHZ4"/>
<feature type="region of interest" description="Disordered" evidence="1">
    <location>
        <begin position="36"/>
        <end position="67"/>
    </location>
</feature>
<evidence type="ECO:0000313" key="2">
    <source>
        <dbReference type="EMBL" id="BBP92571.1"/>
    </source>
</evidence>
<dbReference type="EMBL" id="AP021906">
    <property type="protein sequence ID" value="BBP92571.1"/>
    <property type="molecule type" value="Genomic_DNA"/>
</dbReference>